<gene>
    <name evidence="9" type="ORF">H8699_04850</name>
</gene>
<dbReference type="InterPro" id="IPR007793">
    <property type="entry name" value="DivIVA_fam"/>
</dbReference>
<keyword evidence="6" id="KW-0131">Cell cycle</keyword>
<evidence type="ECO:0000256" key="4">
    <source>
        <dbReference type="ARBA" id="ARBA00022618"/>
    </source>
</evidence>
<dbReference type="EMBL" id="JACRSO010000002">
    <property type="protein sequence ID" value="MBC8528763.1"/>
    <property type="molecule type" value="Genomic_DNA"/>
</dbReference>
<protein>
    <submittedName>
        <fullName evidence="9">DivIVA domain-containing protein</fullName>
    </submittedName>
</protein>
<keyword evidence="10" id="KW-1185">Reference proteome</keyword>
<dbReference type="AlphaFoldDB" id="A0A926D034"/>
<name>A0A926D034_9FIRM</name>
<dbReference type="GO" id="GO:0005737">
    <property type="term" value="C:cytoplasm"/>
    <property type="evidence" value="ECO:0007669"/>
    <property type="project" value="UniProtKB-SubCell"/>
</dbReference>
<evidence type="ECO:0000256" key="7">
    <source>
        <dbReference type="SAM" id="Coils"/>
    </source>
</evidence>
<sequence>MGLTKEDVFKKEFSVVFRGYKEREVDAFLDEVIATFDEWEKVKAQMQEDMQKLQKRIDDYVALEDTLKETIVSAQRAAADITAKAEQEKEDILAQAMADAAEIQSGAQHDADALLGEATRRCEEIEAQYRTIVAKGKDMRDAIMKLVAYQMKELEDLPMGAEPEEANAPEEQEEQA</sequence>
<reference evidence="9" key="1">
    <citation type="submission" date="2020-08" db="EMBL/GenBank/DDBJ databases">
        <title>Genome public.</title>
        <authorList>
            <person name="Liu C."/>
            <person name="Sun Q."/>
        </authorList>
    </citation>
    <scope>NUCLEOTIDE SEQUENCE</scope>
    <source>
        <strain evidence="9">NSJ-44</strain>
    </source>
</reference>
<accession>A0A926D034</accession>
<dbReference type="Gene3D" id="6.10.250.660">
    <property type="match status" value="1"/>
</dbReference>
<keyword evidence="5 7" id="KW-0175">Coiled coil</keyword>
<dbReference type="InterPro" id="IPR019933">
    <property type="entry name" value="DivIVA_domain"/>
</dbReference>
<dbReference type="GO" id="GO:0051301">
    <property type="term" value="P:cell division"/>
    <property type="evidence" value="ECO:0007669"/>
    <property type="project" value="UniProtKB-KW"/>
</dbReference>
<comment type="caution">
    <text evidence="9">The sequence shown here is derived from an EMBL/GenBank/DDBJ whole genome shotgun (WGS) entry which is preliminary data.</text>
</comment>
<keyword evidence="4" id="KW-0132">Cell division</keyword>
<organism evidence="9 10">
    <name type="scientific">Luoshenia tenuis</name>
    <dbReference type="NCBI Taxonomy" id="2763654"/>
    <lineage>
        <taxon>Bacteria</taxon>
        <taxon>Bacillati</taxon>
        <taxon>Bacillota</taxon>
        <taxon>Clostridia</taxon>
        <taxon>Christensenellales</taxon>
        <taxon>Christensenellaceae</taxon>
        <taxon>Luoshenia</taxon>
    </lineage>
</organism>
<dbReference type="Pfam" id="PF05103">
    <property type="entry name" value="DivIVA"/>
    <property type="match status" value="1"/>
</dbReference>
<evidence type="ECO:0000256" key="1">
    <source>
        <dbReference type="ARBA" id="ARBA00004496"/>
    </source>
</evidence>
<proteinExistence type="inferred from homology"/>
<evidence type="ECO:0000256" key="5">
    <source>
        <dbReference type="ARBA" id="ARBA00023054"/>
    </source>
</evidence>
<dbReference type="RefSeq" id="WP_249284734.1">
    <property type="nucleotide sequence ID" value="NZ_JACRSO010000002.1"/>
</dbReference>
<dbReference type="PANTHER" id="PTHR35794:SF2">
    <property type="entry name" value="CELL DIVISION PROTEIN DIVIVA"/>
    <property type="match status" value="1"/>
</dbReference>
<evidence type="ECO:0000256" key="6">
    <source>
        <dbReference type="ARBA" id="ARBA00023306"/>
    </source>
</evidence>
<evidence type="ECO:0000313" key="9">
    <source>
        <dbReference type="EMBL" id="MBC8528763.1"/>
    </source>
</evidence>
<evidence type="ECO:0000256" key="8">
    <source>
        <dbReference type="SAM" id="MobiDB-lite"/>
    </source>
</evidence>
<comment type="similarity">
    <text evidence="2">Belongs to the DivIVA family.</text>
</comment>
<feature type="region of interest" description="Disordered" evidence="8">
    <location>
        <begin position="156"/>
        <end position="176"/>
    </location>
</feature>
<dbReference type="NCBIfam" id="TIGR03544">
    <property type="entry name" value="DivI1A_domain"/>
    <property type="match status" value="1"/>
</dbReference>
<feature type="compositionally biased region" description="Acidic residues" evidence="8">
    <location>
        <begin position="162"/>
        <end position="176"/>
    </location>
</feature>
<dbReference type="Proteomes" id="UP000654279">
    <property type="component" value="Unassembled WGS sequence"/>
</dbReference>
<evidence type="ECO:0000256" key="3">
    <source>
        <dbReference type="ARBA" id="ARBA00022490"/>
    </source>
</evidence>
<comment type="subcellular location">
    <subcellularLocation>
        <location evidence="1">Cytoplasm</location>
    </subcellularLocation>
</comment>
<keyword evidence="3" id="KW-0963">Cytoplasm</keyword>
<dbReference type="PANTHER" id="PTHR35794">
    <property type="entry name" value="CELL DIVISION PROTEIN DIVIVA"/>
    <property type="match status" value="1"/>
</dbReference>
<feature type="coiled-coil region" evidence="7">
    <location>
        <begin position="36"/>
        <end position="91"/>
    </location>
</feature>
<evidence type="ECO:0000256" key="2">
    <source>
        <dbReference type="ARBA" id="ARBA00009008"/>
    </source>
</evidence>
<evidence type="ECO:0000313" key="10">
    <source>
        <dbReference type="Proteomes" id="UP000654279"/>
    </source>
</evidence>